<feature type="transmembrane region" description="Helical" evidence="1">
    <location>
        <begin position="34"/>
        <end position="52"/>
    </location>
</feature>
<protein>
    <submittedName>
        <fullName evidence="2">Uncharacterized protein</fullName>
    </submittedName>
</protein>
<sequence length="53" mass="5620">MERLTKEDRRGIGSVFAGGLILVFAANTPAKSGVLALFGAVAFLIGLLLIRFQ</sequence>
<reference evidence="2" key="1">
    <citation type="submission" date="2021-06" db="EMBL/GenBank/DDBJ databases">
        <title>Halomicroarcula sp. F24A a new haloarchaeum isolated from saline soil.</title>
        <authorList>
            <person name="Duran-Viseras A."/>
            <person name="Sanchez-Porro C."/>
            <person name="Ventosa A."/>
        </authorList>
    </citation>
    <scope>NUCLEOTIDE SEQUENCE</scope>
    <source>
        <strain evidence="2">F24A</strain>
    </source>
</reference>
<evidence type="ECO:0000256" key="1">
    <source>
        <dbReference type="SAM" id="Phobius"/>
    </source>
</evidence>
<keyword evidence="1" id="KW-1133">Transmembrane helix</keyword>
<dbReference type="AlphaFoldDB" id="A0A8J8CB33"/>
<dbReference type="RefSeq" id="WP_220588094.1">
    <property type="nucleotide sequence ID" value="NZ_RKLQ01000002.1"/>
</dbReference>
<dbReference type="EMBL" id="RKLQ01000002">
    <property type="protein sequence ID" value="MBX0303853.1"/>
    <property type="molecule type" value="Genomic_DNA"/>
</dbReference>
<comment type="caution">
    <text evidence="2">The sequence shown here is derived from an EMBL/GenBank/DDBJ whole genome shotgun (WGS) entry which is preliminary data.</text>
</comment>
<evidence type="ECO:0000313" key="3">
    <source>
        <dbReference type="Proteomes" id="UP000783863"/>
    </source>
</evidence>
<proteinExistence type="predicted"/>
<gene>
    <name evidence="2" type="ORF">EGD98_09250</name>
</gene>
<keyword evidence="1" id="KW-0812">Transmembrane</keyword>
<accession>A0A8J8CB33</accession>
<keyword evidence="3" id="KW-1185">Reference proteome</keyword>
<keyword evidence="1" id="KW-0472">Membrane</keyword>
<organism evidence="2 3">
    <name type="scientific">Haloarcula salinisoli</name>
    <dbReference type="NCBI Taxonomy" id="2487746"/>
    <lineage>
        <taxon>Archaea</taxon>
        <taxon>Methanobacteriati</taxon>
        <taxon>Methanobacteriota</taxon>
        <taxon>Stenosarchaea group</taxon>
        <taxon>Halobacteria</taxon>
        <taxon>Halobacteriales</taxon>
        <taxon>Haloarculaceae</taxon>
        <taxon>Haloarcula</taxon>
    </lineage>
</organism>
<evidence type="ECO:0000313" key="2">
    <source>
        <dbReference type="EMBL" id="MBX0303853.1"/>
    </source>
</evidence>
<dbReference type="Proteomes" id="UP000783863">
    <property type="component" value="Unassembled WGS sequence"/>
</dbReference>
<feature type="transmembrane region" description="Helical" evidence="1">
    <location>
        <begin position="12"/>
        <end position="28"/>
    </location>
</feature>
<name>A0A8J8CB33_9EURY</name>